<proteinExistence type="predicted"/>
<dbReference type="EMBL" id="NEXF01000684">
    <property type="protein sequence ID" value="PSO05089.1"/>
    <property type="molecule type" value="Genomic_DNA"/>
</dbReference>
<dbReference type="Proteomes" id="UP000242015">
    <property type="component" value="Unassembled WGS sequence"/>
</dbReference>
<accession>A0A2R6C2H4</accession>
<comment type="caution">
    <text evidence="1">The sequence shown here is derived from an EMBL/GenBank/DDBJ whole genome shotgun (WGS) entry which is preliminary data.</text>
</comment>
<gene>
    <name evidence="1" type="ORF">B9Q04_19125</name>
</gene>
<sequence length="111" mass="12586">MKSAIRQAYTEVEGETLKSLSYRDLIIHQALFKNPDTNTAYTEVSRHPYFSGSPPSKSTFFQGVNYLQNLGLITLIKKKATRAYTMEVQSLRRSPDVTRAELKRSLAEATL</sequence>
<name>A0A2R6C2H4_9ARCH</name>
<protein>
    <recommendedName>
        <fullName evidence="3">Cdc6 C-terminal domain-containing protein</fullName>
    </recommendedName>
</protein>
<evidence type="ECO:0008006" key="3">
    <source>
        <dbReference type="Google" id="ProtNLM"/>
    </source>
</evidence>
<dbReference type="AlphaFoldDB" id="A0A2R6C2H4"/>
<evidence type="ECO:0000313" key="1">
    <source>
        <dbReference type="EMBL" id="PSO05089.1"/>
    </source>
</evidence>
<evidence type="ECO:0000313" key="2">
    <source>
        <dbReference type="Proteomes" id="UP000242015"/>
    </source>
</evidence>
<organism evidence="1 2">
    <name type="scientific">Candidatus Marsarchaeota G2 archaeon BE_D</name>
    <dbReference type="NCBI Taxonomy" id="1978158"/>
    <lineage>
        <taxon>Archaea</taxon>
        <taxon>Candidatus Marsarchaeota</taxon>
        <taxon>Candidatus Marsarchaeota group 2</taxon>
    </lineage>
</organism>
<reference evidence="1 2" key="1">
    <citation type="submission" date="2017-04" db="EMBL/GenBank/DDBJ databases">
        <title>Novel microbial lineages endemic to geothermal iron-oxide mats fill important gaps in the evolutionary history of Archaea.</title>
        <authorList>
            <person name="Jay Z.J."/>
            <person name="Beam J.P."/>
            <person name="Dlakic M."/>
            <person name="Rusch D.B."/>
            <person name="Kozubal M.A."/>
            <person name="Inskeep W.P."/>
        </authorList>
    </citation>
    <scope>NUCLEOTIDE SEQUENCE [LARGE SCALE GENOMIC DNA]</scope>
    <source>
        <strain evidence="1">BE_D</strain>
    </source>
</reference>